<proteinExistence type="predicted"/>
<organism evidence="1 2">
    <name type="scientific">Ancylostoma ceylanicum</name>
    <dbReference type="NCBI Taxonomy" id="53326"/>
    <lineage>
        <taxon>Eukaryota</taxon>
        <taxon>Metazoa</taxon>
        <taxon>Ecdysozoa</taxon>
        <taxon>Nematoda</taxon>
        <taxon>Chromadorea</taxon>
        <taxon>Rhabditida</taxon>
        <taxon>Rhabditina</taxon>
        <taxon>Rhabditomorpha</taxon>
        <taxon>Strongyloidea</taxon>
        <taxon>Ancylostomatidae</taxon>
        <taxon>Ancylostomatinae</taxon>
        <taxon>Ancylostoma</taxon>
    </lineage>
</organism>
<comment type="caution">
    <text evidence="1">The sequence shown here is derived from an EMBL/GenBank/DDBJ whole genome shotgun (WGS) entry which is preliminary data.</text>
</comment>
<keyword evidence="2" id="KW-1185">Reference proteome</keyword>
<evidence type="ECO:0000313" key="1">
    <source>
        <dbReference type="EMBL" id="EYC08074.1"/>
    </source>
</evidence>
<name>A0A016TYG9_9BILA</name>
<accession>A0A016TYG9</accession>
<evidence type="ECO:0000313" key="2">
    <source>
        <dbReference type="Proteomes" id="UP000024635"/>
    </source>
</evidence>
<dbReference type="EMBL" id="JARK01001403">
    <property type="protein sequence ID" value="EYC08074.1"/>
    <property type="molecule type" value="Genomic_DNA"/>
</dbReference>
<dbReference type="AlphaFoldDB" id="A0A016TYG9"/>
<dbReference type="Proteomes" id="UP000024635">
    <property type="component" value="Unassembled WGS sequence"/>
</dbReference>
<sequence length="95" mass="10766">MAASITEDDETIKRILFDNGYNSGEVTTWRSYSAPDGIALRSRLKMRLIFEPPSTFKEILTSSSLYENGCDEKGCRYLTDQKICHLSGAMYLIKC</sequence>
<gene>
    <name evidence="1" type="primary">Acey_s0067.g105</name>
    <name evidence="1" type="ORF">Y032_0067g105</name>
</gene>
<protein>
    <submittedName>
        <fullName evidence="1">Uncharacterized protein</fullName>
    </submittedName>
</protein>
<reference evidence="2" key="1">
    <citation type="journal article" date="2015" name="Nat. Genet.">
        <title>The genome and transcriptome of the zoonotic hookworm Ancylostoma ceylanicum identify infection-specific gene families.</title>
        <authorList>
            <person name="Schwarz E.M."/>
            <person name="Hu Y."/>
            <person name="Antoshechkin I."/>
            <person name="Miller M.M."/>
            <person name="Sternberg P.W."/>
            <person name="Aroian R.V."/>
        </authorList>
    </citation>
    <scope>NUCLEOTIDE SEQUENCE</scope>
    <source>
        <strain evidence="2">HY135</strain>
    </source>
</reference>